<sequence>MQIRKARENHALKIERQSSCTLSDKLTMEPRLVLLKESKRTLPNSTLWTP</sequence>
<organism evidence="1 2">
    <name type="scientific">Stegodyphus mimosarum</name>
    <name type="common">African social velvet spider</name>
    <dbReference type="NCBI Taxonomy" id="407821"/>
    <lineage>
        <taxon>Eukaryota</taxon>
        <taxon>Metazoa</taxon>
        <taxon>Ecdysozoa</taxon>
        <taxon>Arthropoda</taxon>
        <taxon>Chelicerata</taxon>
        <taxon>Arachnida</taxon>
        <taxon>Araneae</taxon>
        <taxon>Araneomorphae</taxon>
        <taxon>Entelegynae</taxon>
        <taxon>Eresoidea</taxon>
        <taxon>Eresidae</taxon>
        <taxon>Stegodyphus</taxon>
    </lineage>
</organism>
<gene>
    <name evidence="1" type="ORF">X975_01848</name>
</gene>
<proteinExistence type="predicted"/>
<reference evidence="1 2" key="1">
    <citation type="submission" date="2013-11" db="EMBL/GenBank/DDBJ databases">
        <title>Genome sequencing of Stegodyphus mimosarum.</title>
        <authorList>
            <person name="Bechsgaard J."/>
        </authorList>
    </citation>
    <scope>NUCLEOTIDE SEQUENCE [LARGE SCALE GENOMIC DNA]</scope>
</reference>
<feature type="non-terminal residue" evidence="1">
    <location>
        <position position="50"/>
    </location>
</feature>
<evidence type="ECO:0000313" key="1">
    <source>
        <dbReference type="EMBL" id="KFM68393.1"/>
    </source>
</evidence>
<name>A0A087TTF4_STEMI</name>
<dbReference type="AlphaFoldDB" id="A0A087TTF4"/>
<protein>
    <submittedName>
        <fullName evidence="1">Uncharacterized protein</fullName>
    </submittedName>
</protein>
<accession>A0A087TTF4</accession>
<evidence type="ECO:0000313" key="2">
    <source>
        <dbReference type="Proteomes" id="UP000054359"/>
    </source>
</evidence>
<dbReference type="EMBL" id="KK116660">
    <property type="protein sequence ID" value="KFM68393.1"/>
    <property type="molecule type" value="Genomic_DNA"/>
</dbReference>
<dbReference type="Proteomes" id="UP000054359">
    <property type="component" value="Unassembled WGS sequence"/>
</dbReference>
<keyword evidence="2" id="KW-1185">Reference proteome</keyword>